<dbReference type="InterPro" id="IPR008930">
    <property type="entry name" value="Terpenoid_cyclase/PrenylTrfase"/>
</dbReference>
<sequence length="566" mass="60132">MWNDPRVVWPIAALAIILMLATWWLLRRGRKRRPRAAAVCIVFSVVLHVLLFWLVPLITQPAGGSDEGDGQQPAPVAEISISDFTTEPLADSSSAGDALAAPPLPMPSPAAPVEPEPPSPVEPPPKTIETLTPDVASLAAPPALTDDLVDAGLDDLLNDLLLDDAPTAAIRSDAPAAPRPVASSPVAAAPASEPAHVDEPAPTPTVPAIPAIAASARVVGGPTDDFANRSGDAKAAALRRRGGDEHTEAAVEAALRWLAHYQRPDGSWDPTASGAGQERAPLGEARGGAGRRCTSAITGLALLSMLGSGNTHREGPYAANVHAGLSYLIRNQAPDGSLAGRATQFARTYSHGMATLAMCEAAAMTKDPQAIAAARAAIAYSQRQQHPTTGGWRYRRGETGDTSQLGWQAMALHSAQQADIALNPRTMPLIHEFLRSVRGGQQGGLARYRPGQAESRTMTAEALAIRLLLDEPVPAAEIREAEASLLEELPGDGQANYYYWYYASLALHQLQSPAWDTWNARLKQELLRTQQADGSWPTDSVWGGYGGRVYTTALGALSLEVYYRHR</sequence>
<proteinExistence type="predicted"/>
<keyword evidence="2" id="KW-1133">Transmembrane helix</keyword>
<keyword evidence="2" id="KW-0812">Transmembrane</keyword>
<accession>A0A5B9QL15</accession>
<dbReference type="GO" id="GO:0016740">
    <property type="term" value="F:transferase activity"/>
    <property type="evidence" value="ECO:0007669"/>
    <property type="project" value="UniProtKB-KW"/>
</dbReference>
<dbReference type="Gene3D" id="1.50.10.20">
    <property type="match status" value="2"/>
</dbReference>
<dbReference type="AlphaFoldDB" id="A0A5B9QL15"/>
<evidence type="ECO:0000256" key="1">
    <source>
        <dbReference type="SAM" id="MobiDB-lite"/>
    </source>
</evidence>
<feature type="region of interest" description="Disordered" evidence="1">
    <location>
        <begin position="173"/>
        <end position="202"/>
    </location>
</feature>
<feature type="compositionally biased region" description="Low complexity" evidence="1">
    <location>
        <begin position="173"/>
        <end position="194"/>
    </location>
</feature>
<name>A0A5B9QL15_9BACT</name>
<keyword evidence="4" id="KW-1185">Reference proteome</keyword>
<keyword evidence="3" id="KW-0808">Transferase</keyword>
<dbReference type="SUPFAM" id="SSF48239">
    <property type="entry name" value="Terpenoid cyclases/Protein prenyltransferases"/>
    <property type="match status" value="1"/>
</dbReference>
<keyword evidence="2" id="KW-0472">Membrane</keyword>
<feature type="transmembrane region" description="Helical" evidence="2">
    <location>
        <begin position="38"/>
        <end position="58"/>
    </location>
</feature>
<feature type="compositionally biased region" description="Pro residues" evidence="1">
    <location>
        <begin position="102"/>
        <end position="126"/>
    </location>
</feature>
<dbReference type="KEGG" id="rul:UC8_06470"/>
<dbReference type="EMBL" id="CP042914">
    <property type="protein sequence ID" value="QEG38689.1"/>
    <property type="molecule type" value="Genomic_DNA"/>
</dbReference>
<feature type="compositionally biased region" description="Low complexity" evidence="1">
    <location>
        <begin position="88"/>
        <end position="101"/>
    </location>
</feature>
<dbReference type="OrthoDB" id="238862at2"/>
<protein>
    <submittedName>
        <fullName evidence="3">Prenyltransferase and squalene oxidase repeat protein</fullName>
    </submittedName>
</protein>
<dbReference type="Proteomes" id="UP000325286">
    <property type="component" value="Chromosome"/>
</dbReference>
<evidence type="ECO:0000313" key="3">
    <source>
        <dbReference type="EMBL" id="QEG38689.1"/>
    </source>
</evidence>
<gene>
    <name evidence="3" type="ORF">UC8_06470</name>
</gene>
<reference evidence="3 4" key="1">
    <citation type="submission" date="2019-08" db="EMBL/GenBank/DDBJ databases">
        <title>Deep-cultivation of Planctomycetes and their phenomic and genomic characterization uncovers novel biology.</title>
        <authorList>
            <person name="Wiegand S."/>
            <person name="Jogler M."/>
            <person name="Boedeker C."/>
            <person name="Pinto D."/>
            <person name="Vollmers J."/>
            <person name="Rivas-Marin E."/>
            <person name="Kohn T."/>
            <person name="Peeters S.H."/>
            <person name="Heuer A."/>
            <person name="Rast P."/>
            <person name="Oberbeckmann S."/>
            <person name="Bunk B."/>
            <person name="Jeske O."/>
            <person name="Meyerdierks A."/>
            <person name="Storesund J.E."/>
            <person name="Kallscheuer N."/>
            <person name="Luecker S."/>
            <person name="Lage O.M."/>
            <person name="Pohl T."/>
            <person name="Merkel B.J."/>
            <person name="Hornburger P."/>
            <person name="Mueller R.-W."/>
            <person name="Bruemmer F."/>
            <person name="Labrenz M."/>
            <person name="Spormann A.M."/>
            <person name="Op den Camp H."/>
            <person name="Overmann J."/>
            <person name="Amann R."/>
            <person name="Jetten M.S.M."/>
            <person name="Mascher T."/>
            <person name="Medema M.H."/>
            <person name="Devos D.P."/>
            <person name="Kaster A.-K."/>
            <person name="Ovreas L."/>
            <person name="Rohde M."/>
            <person name="Galperin M.Y."/>
            <person name="Jogler C."/>
        </authorList>
    </citation>
    <scope>NUCLEOTIDE SEQUENCE [LARGE SCALE GENOMIC DNA]</scope>
    <source>
        <strain evidence="3 4">UC8</strain>
    </source>
</reference>
<evidence type="ECO:0000256" key="2">
    <source>
        <dbReference type="SAM" id="Phobius"/>
    </source>
</evidence>
<evidence type="ECO:0000313" key="4">
    <source>
        <dbReference type="Proteomes" id="UP000325286"/>
    </source>
</evidence>
<dbReference type="CDD" id="cd00688">
    <property type="entry name" value="ISOPREN_C2_like"/>
    <property type="match status" value="1"/>
</dbReference>
<feature type="transmembrane region" description="Helical" evidence="2">
    <location>
        <begin position="6"/>
        <end position="26"/>
    </location>
</feature>
<feature type="region of interest" description="Disordered" evidence="1">
    <location>
        <begin position="87"/>
        <end position="129"/>
    </location>
</feature>
<organism evidence="3 4">
    <name type="scientific">Roseimaritima ulvae</name>
    <dbReference type="NCBI Taxonomy" id="980254"/>
    <lineage>
        <taxon>Bacteria</taxon>
        <taxon>Pseudomonadati</taxon>
        <taxon>Planctomycetota</taxon>
        <taxon>Planctomycetia</taxon>
        <taxon>Pirellulales</taxon>
        <taxon>Pirellulaceae</taxon>
        <taxon>Roseimaritima</taxon>
    </lineage>
</organism>